<evidence type="ECO:0000256" key="1">
    <source>
        <dbReference type="SAM" id="MobiDB-lite"/>
    </source>
</evidence>
<reference evidence="2 3" key="1">
    <citation type="submission" date="2024-11" db="EMBL/GenBank/DDBJ databases">
        <title>Using genomics to understand microbial adaptation to soil warming.</title>
        <authorList>
            <person name="Deangelis K.M. PhD."/>
        </authorList>
    </citation>
    <scope>NUCLEOTIDE SEQUENCE [LARGE SCALE GENOMIC DNA]</scope>
    <source>
        <strain evidence="2 3">GAS97</strain>
    </source>
</reference>
<accession>A0ABW8MCG5</accession>
<gene>
    <name evidence="2" type="ORF">ABH943_000425</name>
</gene>
<dbReference type="EMBL" id="JBIYDN010000001">
    <property type="protein sequence ID" value="MFK4440425.1"/>
    <property type="molecule type" value="Genomic_DNA"/>
</dbReference>
<keyword evidence="3" id="KW-1185">Reference proteome</keyword>
<proteinExistence type="predicted"/>
<name>A0ABW8MCG5_9BURK</name>
<comment type="caution">
    <text evidence="2">The sequence shown here is derived from an EMBL/GenBank/DDBJ whole genome shotgun (WGS) entry which is preliminary data.</text>
</comment>
<sequence>MRRNIWVRPLASLIPVSGIRWRARIVGLTTRRTRAASLFVITSDVRADRSAGAQLRGLLGTRSAMHLCADRRQARACGHSLIPERLSTTINVDHAHCMPVRRRPLAAVVLAGHCQRRTQRRRRNQTGSGGEDQASGRSKSGEQHVDTAKCPTLFERVGGKLIPLNIADRSIVGASGLRHHFTTQPCRPVCHSIYCAARLESRQKVLGLPEGCNTMLLHAFWPLFEMLCSASV</sequence>
<dbReference type="Proteomes" id="UP001620514">
    <property type="component" value="Unassembled WGS sequence"/>
</dbReference>
<evidence type="ECO:0000313" key="3">
    <source>
        <dbReference type="Proteomes" id="UP001620514"/>
    </source>
</evidence>
<evidence type="ECO:0000313" key="2">
    <source>
        <dbReference type="EMBL" id="MFK4440425.1"/>
    </source>
</evidence>
<protein>
    <submittedName>
        <fullName evidence="2">Uncharacterized protein</fullName>
    </submittedName>
</protein>
<feature type="region of interest" description="Disordered" evidence="1">
    <location>
        <begin position="116"/>
        <end position="146"/>
    </location>
</feature>
<organism evidence="2 3">
    <name type="scientific">Caballeronia udeis</name>
    <dbReference type="NCBI Taxonomy" id="1232866"/>
    <lineage>
        <taxon>Bacteria</taxon>
        <taxon>Pseudomonadati</taxon>
        <taxon>Pseudomonadota</taxon>
        <taxon>Betaproteobacteria</taxon>
        <taxon>Burkholderiales</taxon>
        <taxon>Burkholderiaceae</taxon>
        <taxon>Caballeronia</taxon>
    </lineage>
</organism>